<keyword evidence="2" id="KW-1185">Reference proteome</keyword>
<comment type="caution">
    <text evidence="1">The sequence shown here is derived from an EMBL/GenBank/DDBJ whole genome shotgun (WGS) entry which is preliminary data.</text>
</comment>
<evidence type="ECO:0000313" key="1">
    <source>
        <dbReference type="EMBL" id="GIX77007.1"/>
    </source>
</evidence>
<name>A0AAV4N0H0_CAEEX</name>
<proteinExistence type="predicted"/>
<dbReference type="Proteomes" id="UP001054945">
    <property type="component" value="Unassembled WGS sequence"/>
</dbReference>
<gene>
    <name evidence="1" type="ORF">CEXT_632991</name>
</gene>
<dbReference type="EMBL" id="BPLR01020296">
    <property type="protein sequence ID" value="GIX77007.1"/>
    <property type="molecule type" value="Genomic_DNA"/>
</dbReference>
<organism evidence="1 2">
    <name type="scientific">Caerostris extrusa</name>
    <name type="common">Bark spider</name>
    <name type="synonym">Caerostris bankana</name>
    <dbReference type="NCBI Taxonomy" id="172846"/>
    <lineage>
        <taxon>Eukaryota</taxon>
        <taxon>Metazoa</taxon>
        <taxon>Ecdysozoa</taxon>
        <taxon>Arthropoda</taxon>
        <taxon>Chelicerata</taxon>
        <taxon>Arachnida</taxon>
        <taxon>Araneae</taxon>
        <taxon>Araneomorphae</taxon>
        <taxon>Entelegynae</taxon>
        <taxon>Araneoidea</taxon>
        <taxon>Araneidae</taxon>
        <taxon>Caerostris</taxon>
    </lineage>
</organism>
<reference evidence="1 2" key="1">
    <citation type="submission" date="2021-06" db="EMBL/GenBank/DDBJ databases">
        <title>Caerostris extrusa draft genome.</title>
        <authorList>
            <person name="Kono N."/>
            <person name="Arakawa K."/>
        </authorList>
    </citation>
    <scope>NUCLEOTIDE SEQUENCE [LARGE SCALE GENOMIC DNA]</scope>
</reference>
<accession>A0AAV4N0H0</accession>
<protein>
    <submittedName>
        <fullName evidence="1">Uncharacterized protein</fullName>
    </submittedName>
</protein>
<sequence length="102" mass="11803">MSQQNISREKHGYKWAKVKLEDKVSYTRFFVLSPFLTCAINKRDIMESHSRGVSCVCVRQQRGVSVTEEQVGWCIQLRAWTCLRQVDNRAGKATEHCRNLGI</sequence>
<dbReference type="AlphaFoldDB" id="A0AAV4N0H0"/>
<evidence type="ECO:0000313" key="2">
    <source>
        <dbReference type="Proteomes" id="UP001054945"/>
    </source>
</evidence>